<keyword evidence="4" id="KW-1185">Reference proteome</keyword>
<dbReference type="InterPro" id="IPR052380">
    <property type="entry name" value="Viral_DNA_packaging_terminase"/>
</dbReference>
<dbReference type="Gene3D" id="3.30.420.280">
    <property type="match status" value="1"/>
</dbReference>
<accession>A0A1V0DZC0</accession>
<evidence type="ECO:0000313" key="3">
    <source>
        <dbReference type="EMBL" id="ARB06805.1"/>
    </source>
</evidence>
<proteinExistence type="predicted"/>
<reference evidence="3 4" key="1">
    <citation type="submission" date="2017-02" db="EMBL/GenBank/DDBJ databases">
        <title>The complete genome of Acinetobacter Baumannii phage WCHABP12.</title>
        <authorList>
            <person name="Zhou W."/>
            <person name="Feng Y."/>
            <person name="Zong Z."/>
        </authorList>
    </citation>
    <scope>NUCLEOTIDE SEQUENCE [LARGE SCALE GENOMIC DNA]</scope>
</reference>
<feature type="domain" description="Phage terminase large subunit N-terminal" evidence="1">
    <location>
        <begin position="26"/>
        <end position="233"/>
    </location>
</feature>
<dbReference type="InterPro" id="IPR027417">
    <property type="entry name" value="P-loop_NTPase"/>
</dbReference>
<feature type="domain" description="Phage terminase large subunit C-terminal" evidence="2">
    <location>
        <begin position="268"/>
        <end position="411"/>
    </location>
</feature>
<dbReference type="Pfam" id="PF17288">
    <property type="entry name" value="Terminase_3C"/>
    <property type="match status" value="1"/>
</dbReference>
<protein>
    <submittedName>
        <fullName evidence="3">Putative terminase large subunit</fullName>
    </submittedName>
</protein>
<dbReference type="InterPro" id="IPR035413">
    <property type="entry name" value="Terminase_L_C"/>
</dbReference>
<dbReference type="Proteomes" id="UP000221758">
    <property type="component" value="Segment"/>
</dbReference>
<evidence type="ECO:0000259" key="1">
    <source>
        <dbReference type="Pfam" id="PF04466"/>
    </source>
</evidence>
<evidence type="ECO:0000259" key="2">
    <source>
        <dbReference type="Pfam" id="PF17288"/>
    </source>
</evidence>
<gene>
    <name evidence="3" type="ORF">ABP12_00064</name>
</gene>
<dbReference type="PANTHER" id="PTHR39184">
    <property type="match status" value="1"/>
</dbReference>
<dbReference type="Gene3D" id="3.40.50.300">
    <property type="entry name" value="P-loop containing nucleotide triphosphate hydrolases"/>
    <property type="match status" value="1"/>
</dbReference>
<evidence type="ECO:0000313" key="4">
    <source>
        <dbReference type="Proteomes" id="UP000221758"/>
    </source>
</evidence>
<dbReference type="EMBL" id="KY670595">
    <property type="protein sequence ID" value="ARB06805.1"/>
    <property type="molecule type" value="Genomic_DNA"/>
</dbReference>
<sequence length="433" mass="50262">MSKVQIKLPPKLVPVFSAQDVRYRQSWGGRGSGKTRSFAKMTAVKGYMFAEMGVSGTLLCGREFMNTLADSSMEEIKQAIREEPFLNNYYEMGENYIRTKNRRVTYSFCGLRHNLDSIKSKARILLSWVDEAETVSEMAWRKLLPTVREEIVLPNGKIVYSEVWVTWNPERRDSPTSTRFRHEEILDDEGVLIGIGAEMNYSDNPWFPHVLDLERRRDQANLDDVTYRWIWEGAYLEMSEAQIFKGKYEKKDFTPDPQKWHGPYIGLDFGFAQDPTACVKVWIHDDCLWIEHEGGKVGLELDDTVEFLEKKIPDIKKYAVYADSARPESISHLKKKGLRRIAPVEKGKGSVEDGIEFIKSFKKVYIHSRCKETLKEFRDYSYKKDRLTDEVLPIIIDKDNHYVDALRYALEKVMKRGMGLKINMADIESAFGR</sequence>
<name>A0A1V0DZC0_9CAUD</name>
<dbReference type="Pfam" id="PF04466">
    <property type="entry name" value="Terminase_3"/>
    <property type="match status" value="1"/>
</dbReference>
<dbReference type="InterPro" id="IPR035412">
    <property type="entry name" value="Terminase_L_N"/>
</dbReference>
<organism evidence="3 4">
    <name type="scientific">Acinetobacter phage WCHABP12</name>
    <dbReference type="NCBI Taxonomy" id="1965454"/>
    <lineage>
        <taxon>Viruses</taxon>
        <taxon>Duplodnaviria</taxon>
        <taxon>Heunggongvirae</taxon>
        <taxon>Uroviricota</taxon>
        <taxon>Caudoviricetes</taxon>
        <taxon>Obolenskvirus</taxon>
        <taxon>Obolenskvirus WCHABP12</taxon>
    </lineage>
</organism>
<dbReference type="OrthoDB" id="2120at10239"/>
<dbReference type="PANTHER" id="PTHR39184:SF1">
    <property type="entry name" value="PBSX PHAGE TERMINASE LARGE SUBUNIT"/>
    <property type="match status" value="1"/>
</dbReference>